<evidence type="ECO:0000313" key="5">
    <source>
        <dbReference type="Proteomes" id="UP000317180"/>
    </source>
</evidence>
<accession>A0A3M8B0A7</accession>
<evidence type="ECO:0000313" key="3">
    <source>
        <dbReference type="EMBL" id="RNB56693.1"/>
    </source>
</evidence>
<dbReference type="Proteomes" id="UP000276178">
    <property type="component" value="Unassembled WGS sequence"/>
</dbReference>
<name>A0A3M8B0A7_9BACL</name>
<evidence type="ECO:0000313" key="2">
    <source>
        <dbReference type="EMBL" id="GED26363.1"/>
    </source>
</evidence>
<keyword evidence="5" id="KW-1185">Reference proteome</keyword>
<protein>
    <submittedName>
        <fullName evidence="3">Uncharacterized protein</fullName>
    </submittedName>
</protein>
<dbReference type="Proteomes" id="UP000317180">
    <property type="component" value="Unassembled WGS sequence"/>
</dbReference>
<keyword evidence="1" id="KW-1133">Transmembrane helix</keyword>
<reference evidence="3 4" key="1">
    <citation type="submission" date="2018-10" db="EMBL/GenBank/DDBJ databases">
        <title>Phylogenomics of Brevibacillus.</title>
        <authorList>
            <person name="Dunlap C."/>
        </authorList>
    </citation>
    <scope>NUCLEOTIDE SEQUENCE [LARGE SCALE GENOMIC DNA]</scope>
    <source>
        <strain evidence="3 4">NRRL NRS 1219</strain>
    </source>
</reference>
<keyword evidence="1" id="KW-0472">Membrane</keyword>
<reference evidence="2 5" key="2">
    <citation type="submission" date="2019-06" db="EMBL/GenBank/DDBJ databases">
        <title>Whole genome shotgun sequence of Brevibacillus agri NBRC 15538.</title>
        <authorList>
            <person name="Hosoyama A."/>
            <person name="Uohara A."/>
            <person name="Ohji S."/>
            <person name="Ichikawa N."/>
        </authorList>
    </citation>
    <scope>NUCLEOTIDE SEQUENCE [LARGE SCALE GENOMIC DNA]</scope>
    <source>
        <strain evidence="2 5">NBRC 15538</strain>
    </source>
</reference>
<dbReference type="EMBL" id="BJOD01000022">
    <property type="protein sequence ID" value="GED26363.1"/>
    <property type="molecule type" value="Genomic_DNA"/>
</dbReference>
<proteinExistence type="predicted"/>
<gene>
    <name evidence="2" type="ORF">BAG01nite_24650</name>
    <name evidence="3" type="ORF">EB820_08535</name>
</gene>
<dbReference type="GeneID" id="82811485"/>
<comment type="caution">
    <text evidence="3">The sequence shown here is derived from an EMBL/GenBank/DDBJ whole genome shotgun (WGS) entry which is preliminary data.</text>
</comment>
<dbReference type="EMBL" id="RHHN01000027">
    <property type="protein sequence ID" value="RNB56693.1"/>
    <property type="molecule type" value="Genomic_DNA"/>
</dbReference>
<feature type="transmembrane region" description="Helical" evidence="1">
    <location>
        <begin position="38"/>
        <end position="56"/>
    </location>
</feature>
<keyword evidence="1" id="KW-0812">Transmembrane</keyword>
<sequence>MNDLSASVRQAGDVTGHSLSEVTRQLASLQEQIQTTNYLLTGLLMLHVAFLVVLIWKKSK</sequence>
<dbReference type="AlphaFoldDB" id="A0A3M8B0A7"/>
<evidence type="ECO:0000313" key="4">
    <source>
        <dbReference type="Proteomes" id="UP000276178"/>
    </source>
</evidence>
<evidence type="ECO:0000256" key="1">
    <source>
        <dbReference type="SAM" id="Phobius"/>
    </source>
</evidence>
<organism evidence="3 4">
    <name type="scientific">Brevibacillus agri</name>
    <dbReference type="NCBI Taxonomy" id="51101"/>
    <lineage>
        <taxon>Bacteria</taxon>
        <taxon>Bacillati</taxon>
        <taxon>Bacillota</taxon>
        <taxon>Bacilli</taxon>
        <taxon>Bacillales</taxon>
        <taxon>Paenibacillaceae</taxon>
        <taxon>Brevibacillus</taxon>
    </lineage>
</organism>
<dbReference type="RefSeq" id="WP_122952735.1">
    <property type="nucleotide sequence ID" value="NZ_BJOD01000022.1"/>
</dbReference>